<name>A0A6J4TMT7_9SPHN</name>
<reference evidence="5" key="1">
    <citation type="submission" date="2020-02" db="EMBL/GenBank/DDBJ databases">
        <authorList>
            <person name="Meier V. D."/>
        </authorList>
    </citation>
    <scope>NUCLEOTIDE SEQUENCE</scope>
    <source>
        <strain evidence="5">AVDCRST_MAG62</strain>
    </source>
</reference>
<dbReference type="SUPFAM" id="SSF51395">
    <property type="entry name" value="FMN-linked oxidoreductases"/>
    <property type="match status" value="1"/>
</dbReference>
<sequence>MPSLFDPLTIGDLQLPNRIVMAPLTRGRATREGAPTPLMGTYYSQRAAAGLIISEGTGINREGLGWPFAPGLWSKAQIEGWKPVTDAVHQAGGRIIAQLWHMGRLVHPDFLDGAAPLSASISTAPFKAHTFDGKKPYAEARTATLDDIRRTIDDYAGAARNALAAGFDGVQLHGANGYLIDQFLRDGTNRREDEYGGSIENRIRLLREVTEALMAEVGAGKTHVRLSPNGEVQGCDDSDPHPLFTAAGAALGELGVASIELREPGSQSSFLATDVYPLSPAIRKVFGGALILNSDYVDTTAEQRLTDGAADAISFGRPFIANSDLVERLRSGALLNEPNPRTFYTAGPEGYTDYPLLPEQRAA</sequence>
<protein>
    <submittedName>
        <fullName evidence="5">N-ethylmaleimide reductase (EC)</fullName>
        <ecNumber evidence="5">1.-.-.-</ecNumber>
    </submittedName>
</protein>
<dbReference type="GO" id="GO:0005829">
    <property type="term" value="C:cytosol"/>
    <property type="evidence" value="ECO:0007669"/>
    <property type="project" value="UniProtKB-ARBA"/>
</dbReference>
<evidence type="ECO:0000256" key="3">
    <source>
        <dbReference type="ARBA" id="ARBA00023002"/>
    </source>
</evidence>
<dbReference type="AlphaFoldDB" id="A0A6J4TMT7"/>
<dbReference type="GO" id="GO:0010181">
    <property type="term" value="F:FMN binding"/>
    <property type="evidence" value="ECO:0007669"/>
    <property type="project" value="InterPro"/>
</dbReference>
<proteinExistence type="inferred from homology"/>
<dbReference type="Pfam" id="PF00724">
    <property type="entry name" value="Oxidored_FMN"/>
    <property type="match status" value="1"/>
</dbReference>
<gene>
    <name evidence="5" type="ORF">AVDCRST_MAG62-1616</name>
</gene>
<feature type="domain" description="NADH:flavin oxidoreductase/NADH oxidase N-terminal" evidence="4">
    <location>
        <begin position="3"/>
        <end position="333"/>
    </location>
</feature>
<accession>A0A6J4TMT7</accession>
<dbReference type="InterPro" id="IPR001155">
    <property type="entry name" value="OxRdtase_FMN_N"/>
</dbReference>
<organism evidence="5">
    <name type="scientific">uncultured Sphingomonas sp</name>
    <dbReference type="NCBI Taxonomy" id="158754"/>
    <lineage>
        <taxon>Bacteria</taxon>
        <taxon>Pseudomonadati</taxon>
        <taxon>Pseudomonadota</taxon>
        <taxon>Alphaproteobacteria</taxon>
        <taxon>Sphingomonadales</taxon>
        <taxon>Sphingomonadaceae</taxon>
        <taxon>Sphingomonas</taxon>
        <taxon>environmental samples</taxon>
    </lineage>
</organism>
<evidence type="ECO:0000256" key="1">
    <source>
        <dbReference type="ARBA" id="ARBA00001917"/>
    </source>
</evidence>
<evidence type="ECO:0000259" key="4">
    <source>
        <dbReference type="Pfam" id="PF00724"/>
    </source>
</evidence>
<comment type="cofactor">
    <cofactor evidence="1">
        <name>FMN</name>
        <dbReference type="ChEBI" id="CHEBI:58210"/>
    </cofactor>
</comment>
<keyword evidence="3 5" id="KW-0560">Oxidoreductase</keyword>
<dbReference type="Gene3D" id="3.20.20.70">
    <property type="entry name" value="Aldolase class I"/>
    <property type="match status" value="1"/>
</dbReference>
<evidence type="ECO:0000313" key="5">
    <source>
        <dbReference type="EMBL" id="CAA9527995.1"/>
    </source>
</evidence>
<dbReference type="InterPro" id="IPR045247">
    <property type="entry name" value="Oye-like"/>
</dbReference>
<dbReference type="EC" id="1.-.-.-" evidence="5"/>
<dbReference type="InterPro" id="IPR013785">
    <property type="entry name" value="Aldolase_TIM"/>
</dbReference>
<dbReference type="EMBL" id="CADCWB010000199">
    <property type="protein sequence ID" value="CAA9527995.1"/>
    <property type="molecule type" value="Genomic_DNA"/>
</dbReference>
<comment type="similarity">
    <text evidence="2">Belongs to the NADH:flavin oxidoreductase/NADH oxidase family.</text>
</comment>
<dbReference type="FunFam" id="3.20.20.70:FF:000059">
    <property type="entry name" value="N-ethylmaleimide reductase, FMN-linked"/>
    <property type="match status" value="1"/>
</dbReference>
<dbReference type="PANTHER" id="PTHR22893">
    <property type="entry name" value="NADH OXIDOREDUCTASE-RELATED"/>
    <property type="match status" value="1"/>
</dbReference>
<dbReference type="GO" id="GO:0016628">
    <property type="term" value="F:oxidoreductase activity, acting on the CH-CH group of donors, NAD or NADP as acceptor"/>
    <property type="evidence" value="ECO:0007669"/>
    <property type="project" value="UniProtKB-ARBA"/>
</dbReference>
<dbReference type="CDD" id="cd02933">
    <property type="entry name" value="OYE_like_FMN"/>
    <property type="match status" value="1"/>
</dbReference>
<evidence type="ECO:0000256" key="2">
    <source>
        <dbReference type="ARBA" id="ARBA00005979"/>
    </source>
</evidence>
<dbReference type="PANTHER" id="PTHR22893:SF91">
    <property type="entry name" value="NADPH DEHYDROGENASE 2-RELATED"/>
    <property type="match status" value="1"/>
</dbReference>